<keyword evidence="3" id="KW-0804">Transcription</keyword>
<protein>
    <submittedName>
        <fullName evidence="5">AraC family transcriptional regulator</fullName>
    </submittedName>
</protein>
<dbReference type="RefSeq" id="WP_114003504.1">
    <property type="nucleotide sequence ID" value="NZ_QGDC01000001.1"/>
</dbReference>
<dbReference type="AlphaFoldDB" id="A0A367GT62"/>
<feature type="domain" description="HTH araC/xylS-type" evidence="4">
    <location>
        <begin position="220"/>
        <end position="318"/>
    </location>
</feature>
<accession>A0A367GT62</accession>
<name>A0A367GT62_9SPHI</name>
<keyword evidence="1" id="KW-0805">Transcription regulation</keyword>
<dbReference type="PRINTS" id="PR00032">
    <property type="entry name" value="HTHARAC"/>
</dbReference>
<evidence type="ECO:0000313" key="5">
    <source>
        <dbReference type="EMBL" id="RCH56607.1"/>
    </source>
</evidence>
<dbReference type="SUPFAM" id="SSF52317">
    <property type="entry name" value="Class I glutamine amidotransferase-like"/>
    <property type="match status" value="1"/>
</dbReference>
<dbReference type="Pfam" id="PF12833">
    <property type="entry name" value="HTH_18"/>
    <property type="match status" value="1"/>
</dbReference>
<dbReference type="InterPro" id="IPR018060">
    <property type="entry name" value="HTH_AraC"/>
</dbReference>
<dbReference type="SMART" id="SM00342">
    <property type="entry name" value="HTH_ARAC"/>
    <property type="match status" value="1"/>
</dbReference>
<proteinExistence type="predicted"/>
<dbReference type="PANTHER" id="PTHR43130:SF11">
    <property type="entry name" value="TRANSCRIPTIONAL REGULATORY PROTEIN"/>
    <property type="match status" value="1"/>
</dbReference>
<dbReference type="OrthoDB" id="9803764at2"/>
<keyword evidence="6" id="KW-1185">Reference proteome</keyword>
<sequence length="325" mass="36639">MINIALLYTNQCRPISIAAILDIFESANQYYTRRLEPPVFNIQVVSNQHQPLSVHNKYTVNKISDAGQANLILVPAFTPDYADIGDAIRLNSDFIPWVQQQYHDGAEVASFCTGAFLLAATGLLNGRKATTHVLATYELAKNFPEINVQPDNVVTHEAGVYTSGGATNTFHLLLLLVEKFCGRDVAVQIAKLFAIDMDRDRQNYFATFLPTKNHTDTLVADAQQRMETLYPKPATVEEIIGDIPSSRRNFVRRFKHATGITPIEYLQRTRLEGAKKLLEKTNQSITEVMYNSGYNDVKSFRQLFKKGVGLTPKEYRDKFNSIKNN</sequence>
<reference evidence="5 6" key="1">
    <citation type="submission" date="2018-05" db="EMBL/GenBank/DDBJ databases">
        <title>Mucilaginibacter hurinus sp. nov., isolated from briquette warehouse soil.</title>
        <authorList>
            <person name="Choi L."/>
        </authorList>
    </citation>
    <scope>NUCLEOTIDE SEQUENCE [LARGE SCALE GENOMIC DNA]</scope>
    <source>
        <strain evidence="5 6">ZR32</strain>
    </source>
</reference>
<gene>
    <name evidence="5" type="ORF">DJ568_01740</name>
</gene>
<comment type="caution">
    <text evidence="5">The sequence shown here is derived from an EMBL/GenBank/DDBJ whole genome shotgun (WGS) entry which is preliminary data.</text>
</comment>
<dbReference type="EMBL" id="QGDC01000001">
    <property type="protein sequence ID" value="RCH56607.1"/>
    <property type="molecule type" value="Genomic_DNA"/>
</dbReference>
<dbReference type="GO" id="GO:0043565">
    <property type="term" value="F:sequence-specific DNA binding"/>
    <property type="evidence" value="ECO:0007669"/>
    <property type="project" value="InterPro"/>
</dbReference>
<dbReference type="InterPro" id="IPR002818">
    <property type="entry name" value="DJ-1/PfpI"/>
</dbReference>
<evidence type="ECO:0000256" key="3">
    <source>
        <dbReference type="ARBA" id="ARBA00023163"/>
    </source>
</evidence>
<dbReference type="SUPFAM" id="SSF46689">
    <property type="entry name" value="Homeodomain-like"/>
    <property type="match status" value="2"/>
</dbReference>
<dbReference type="PROSITE" id="PS01124">
    <property type="entry name" value="HTH_ARAC_FAMILY_2"/>
    <property type="match status" value="1"/>
</dbReference>
<organism evidence="5 6">
    <name type="scientific">Mucilaginibacter hurinus</name>
    <dbReference type="NCBI Taxonomy" id="2201324"/>
    <lineage>
        <taxon>Bacteria</taxon>
        <taxon>Pseudomonadati</taxon>
        <taxon>Bacteroidota</taxon>
        <taxon>Sphingobacteriia</taxon>
        <taxon>Sphingobacteriales</taxon>
        <taxon>Sphingobacteriaceae</taxon>
        <taxon>Mucilaginibacter</taxon>
    </lineage>
</organism>
<evidence type="ECO:0000313" key="6">
    <source>
        <dbReference type="Proteomes" id="UP000253209"/>
    </source>
</evidence>
<keyword evidence="2" id="KW-0238">DNA-binding</keyword>
<dbReference type="PANTHER" id="PTHR43130">
    <property type="entry name" value="ARAC-FAMILY TRANSCRIPTIONAL REGULATOR"/>
    <property type="match status" value="1"/>
</dbReference>
<dbReference type="InterPro" id="IPR009057">
    <property type="entry name" value="Homeodomain-like_sf"/>
</dbReference>
<dbReference type="GO" id="GO:0003700">
    <property type="term" value="F:DNA-binding transcription factor activity"/>
    <property type="evidence" value="ECO:0007669"/>
    <property type="project" value="InterPro"/>
</dbReference>
<evidence type="ECO:0000256" key="1">
    <source>
        <dbReference type="ARBA" id="ARBA00023015"/>
    </source>
</evidence>
<evidence type="ECO:0000259" key="4">
    <source>
        <dbReference type="PROSITE" id="PS01124"/>
    </source>
</evidence>
<evidence type="ECO:0000256" key="2">
    <source>
        <dbReference type="ARBA" id="ARBA00023125"/>
    </source>
</evidence>
<dbReference type="Gene3D" id="3.40.50.880">
    <property type="match status" value="1"/>
</dbReference>
<dbReference type="InterPro" id="IPR020449">
    <property type="entry name" value="Tscrpt_reg_AraC-type_HTH"/>
</dbReference>
<dbReference type="Gene3D" id="1.10.10.60">
    <property type="entry name" value="Homeodomain-like"/>
    <property type="match status" value="2"/>
</dbReference>
<dbReference type="InterPro" id="IPR052158">
    <property type="entry name" value="INH-QAR"/>
</dbReference>
<dbReference type="Proteomes" id="UP000253209">
    <property type="component" value="Unassembled WGS sequence"/>
</dbReference>
<dbReference type="InterPro" id="IPR029062">
    <property type="entry name" value="Class_I_gatase-like"/>
</dbReference>
<dbReference type="Pfam" id="PF01965">
    <property type="entry name" value="DJ-1_PfpI"/>
    <property type="match status" value="1"/>
</dbReference>